<name>A0A8T2WVX1_POPDE</name>
<comment type="caution">
    <text evidence="1">The sequence shown here is derived from an EMBL/GenBank/DDBJ whole genome shotgun (WGS) entry which is preliminary data.</text>
</comment>
<gene>
    <name evidence="1" type="ORF">H0E87_026671</name>
</gene>
<protein>
    <submittedName>
        <fullName evidence="1">Uncharacterized protein</fullName>
    </submittedName>
</protein>
<dbReference type="AlphaFoldDB" id="A0A8T2WVX1"/>
<dbReference type="Proteomes" id="UP000807159">
    <property type="component" value="Chromosome 16"/>
</dbReference>
<evidence type="ECO:0000313" key="1">
    <source>
        <dbReference type="EMBL" id="KAH8484988.1"/>
    </source>
</evidence>
<evidence type="ECO:0000313" key="2">
    <source>
        <dbReference type="Proteomes" id="UP000807159"/>
    </source>
</evidence>
<keyword evidence="2" id="KW-1185">Reference proteome</keyword>
<accession>A0A8T2WVX1</accession>
<dbReference type="EMBL" id="JACEGQ020000016">
    <property type="protein sequence ID" value="KAH8484988.1"/>
    <property type="molecule type" value="Genomic_DNA"/>
</dbReference>
<proteinExistence type="predicted"/>
<organism evidence="1 2">
    <name type="scientific">Populus deltoides</name>
    <name type="common">Eastern poplar</name>
    <name type="synonym">Eastern cottonwood</name>
    <dbReference type="NCBI Taxonomy" id="3696"/>
    <lineage>
        <taxon>Eukaryota</taxon>
        <taxon>Viridiplantae</taxon>
        <taxon>Streptophyta</taxon>
        <taxon>Embryophyta</taxon>
        <taxon>Tracheophyta</taxon>
        <taxon>Spermatophyta</taxon>
        <taxon>Magnoliopsida</taxon>
        <taxon>eudicotyledons</taxon>
        <taxon>Gunneridae</taxon>
        <taxon>Pentapetalae</taxon>
        <taxon>rosids</taxon>
        <taxon>fabids</taxon>
        <taxon>Malpighiales</taxon>
        <taxon>Salicaceae</taxon>
        <taxon>Saliceae</taxon>
        <taxon>Populus</taxon>
    </lineage>
</organism>
<reference evidence="1" key="1">
    <citation type="journal article" date="2021" name="J. Hered.">
        <title>Genome Assembly of Salicaceae Populus deltoides (Eastern Cottonwood) I-69 Based on Nanopore Sequencing and Hi-C Technologies.</title>
        <authorList>
            <person name="Bai S."/>
            <person name="Wu H."/>
            <person name="Zhang J."/>
            <person name="Pan Z."/>
            <person name="Zhao W."/>
            <person name="Li Z."/>
            <person name="Tong C."/>
        </authorList>
    </citation>
    <scope>NUCLEOTIDE SEQUENCE</scope>
    <source>
        <tissue evidence="1">Leaf</tissue>
    </source>
</reference>
<sequence length="102" mass="11281">MIAGEEKMGAASAVREGPDLMFMFKFCTHCGGCMSTGLGLILSQESAYLGRESLHRIHWVLVHTMSNDAFMRCNAFQSAHCPPIRSQFHWLACKRACISISG</sequence>